<comment type="caution">
    <text evidence="2">The sequence shown here is derived from an EMBL/GenBank/DDBJ whole genome shotgun (WGS) entry which is preliminary data.</text>
</comment>
<accession>A0A4S8KDX5</accession>
<sequence>MLFGRHESVNRNKQPQRSSFWLSTLLHGRRSKNTSCPLSAALGRDRRTPLDPWGVSDAELLRRPRRSKLPPPREATEYHRHGVGLAGFAMCCSPLVTARPCRQRSRVAELGFACETPRAALGPHHRRHASAGGPLLFPDRSRRLSGIR</sequence>
<evidence type="ECO:0000256" key="1">
    <source>
        <dbReference type="SAM" id="MobiDB-lite"/>
    </source>
</evidence>
<dbReference type="Proteomes" id="UP000317650">
    <property type="component" value="Chromosome 4"/>
</dbReference>
<name>A0A4S8KDX5_MUSBA</name>
<evidence type="ECO:0000313" key="3">
    <source>
        <dbReference type="Proteomes" id="UP000317650"/>
    </source>
</evidence>
<dbReference type="EMBL" id="PYDT01000001">
    <property type="protein sequence ID" value="THU73338.1"/>
    <property type="molecule type" value="Genomic_DNA"/>
</dbReference>
<keyword evidence="3" id="KW-1185">Reference proteome</keyword>
<feature type="region of interest" description="Disordered" evidence="1">
    <location>
        <begin position="123"/>
        <end position="148"/>
    </location>
</feature>
<organism evidence="2 3">
    <name type="scientific">Musa balbisiana</name>
    <name type="common">Banana</name>
    <dbReference type="NCBI Taxonomy" id="52838"/>
    <lineage>
        <taxon>Eukaryota</taxon>
        <taxon>Viridiplantae</taxon>
        <taxon>Streptophyta</taxon>
        <taxon>Embryophyta</taxon>
        <taxon>Tracheophyta</taxon>
        <taxon>Spermatophyta</taxon>
        <taxon>Magnoliopsida</taxon>
        <taxon>Liliopsida</taxon>
        <taxon>Zingiberales</taxon>
        <taxon>Musaceae</taxon>
        <taxon>Musa</taxon>
    </lineage>
</organism>
<protein>
    <submittedName>
        <fullName evidence="2">Uncharacterized protein</fullName>
    </submittedName>
</protein>
<gene>
    <name evidence="2" type="ORF">C4D60_Mb04t21760</name>
</gene>
<dbReference type="AlphaFoldDB" id="A0A4S8KDX5"/>
<proteinExistence type="predicted"/>
<evidence type="ECO:0000313" key="2">
    <source>
        <dbReference type="EMBL" id="THU73338.1"/>
    </source>
</evidence>
<reference evidence="2 3" key="1">
    <citation type="journal article" date="2019" name="Nat. Plants">
        <title>Genome sequencing of Musa balbisiana reveals subgenome evolution and function divergence in polyploid bananas.</title>
        <authorList>
            <person name="Yao X."/>
        </authorList>
    </citation>
    <scope>NUCLEOTIDE SEQUENCE [LARGE SCALE GENOMIC DNA]</scope>
    <source>
        <strain evidence="3">cv. DH-PKW</strain>
        <tissue evidence="2">Leaves</tissue>
    </source>
</reference>